<dbReference type="InterPro" id="IPR024185">
    <property type="entry name" value="FTHF_cligase-like_sf"/>
</dbReference>
<dbReference type="EMBL" id="JAMQKB010000006">
    <property type="protein sequence ID" value="MDC3424406.1"/>
    <property type="molecule type" value="Genomic_DNA"/>
</dbReference>
<organism evidence="3 4">
    <name type="scientific">Terrihalobacillus insolitus</name>
    <dbReference type="NCBI Taxonomy" id="2950438"/>
    <lineage>
        <taxon>Bacteria</taxon>
        <taxon>Bacillati</taxon>
        <taxon>Bacillota</taxon>
        <taxon>Bacilli</taxon>
        <taxon>Bacillales</taxon>
        <taxon>Bacillaceae</taxon>
        <taxon>Terrihalobacillus</taxon>
    </lineage>
</organism>
<reference evidence="3" key="1">
    <citation type="submission" date="2022-06" db="EMBL/GenBank/DDBJ databases">
        <title>Aquibacillus sp. a new bacterium isolated from soil saline samples.</title>
        <authorList>
            <person name="Galisteo C."/>
            <person name="De La Haba R."/>
            <person name="Sanchez-Porro C."/>
            <person name="Ventosa A."/>
        </authorList>
    </citation>
    <scope>NUCLEOTIDE SEQUENCE</scope>
    <source>
        <strain evidence="3">3ASR75-11</strain>
    </source>
</reference>
<evidence type="ECO:0000259" key="2">
    <source>
        <dbReference type="Pfam" id="PF02589"/>
    </source>
</evidence>
<evidence type="ECO:0000256" key="1">
    <source>
        <dbReference type="HAMAP-Rule" id="MF_02104"/>
    </source>
</evidence>
<comment type="function">
    <text evidence="1">Is involved in L-lactate degradation and allows cells to grow with lactate as the sole carbon source.</text>
</comment>
<dbReference type="Proteomes" id="UP001145050">
    <property type="component" value="Unassembled WGS sequence"/>
</dbReference>
<dbReference type="PANTHER" id="PTHR43682">
    <property type="entry name" value="LACTATE UTILIZATION PROTEIN C"/>
    <property type="match status" value="1"/>
</dbReference>
<dbReference type="InterPro" id="IPR003741">
    <property type="entry name" value="LUD_dom"/>
</dbReference>
<accession>A0A9X4ALM7</accession>
<comment type="caution">
    <text evidence="3">The sequence shown here is derived from an EMBL/GenBank/DDBJ whole genome shotgun (WGS) entry which is preliminary data.</text>
</comment>
<dbReference type="Pfam" id="PF02589">
    <property type="entry name" value="LUD_dom"/>
    <property type="match status" value="1"/>
</dbReference>
<sequence length="246" mass="27997">MTNGTIQNKDSFLKNIASHLNRERRHSGVERPNWQHQPQWRVHANFNQDELVEVLKEQCKVIHTDFVLTDQANLNRDLLTVIQHYHGKSVIRSDDVRFDEFGLTEAFSQFKTEHHMNVHTWHAENREESVRIAEQADVGITFSDRTLAESGTVVLFNDAGKGRSVSLLPATYIAIIPKSTIVPRMSQVTREIHHRSEKGERIASCINFITGPSNSADIEMNLVVGVHGPIKVTYIVVEDQVETVLK</sequence>
<dbReference type="Gene3D" id="3.40.50.10420">
    <property type="entry name" value="NagB/RpiA/CoA transferase-like"/>
    <property type="match status" value="1"/>
</dbReference>
<name>A0A9X4ALM7_9BACI</name>
<feature type="domain" description="LUD" evidence="2">
    <location>
        <begin position="53"/>
        <end position="237"/>
    </location>
</feature>
<dbReference type="HAMAP" id="MF_02104">
    <property type="entry name" value="LutC"/>
    <property type="match status" value="1"/>
</dbReference>
<dbReference type="InterPro" id="IPR022823">
    <property type="entry name" value="LutC"/>
</dbReference>
<gene>
    <name evidence="1" type="primary">lutC</name>
    <name evidence="3" type="ORF">NC797_07780</name>
</gene>
<dbReference type="PANTHER" id="PTHR43682:SF1">
    <property type="entry name" value="LACTATE UTILIZATION PROTEIN C"/>
    <property type="match status" value="1"/>
</dbReference>
<dbReference type="GO" id="GO:0006089">
    <property type="term" value="P:lactate metabolic process"/>
    <property type="evidence" value="ECO:0007669"/>
    <property type="project" value="UniProtKB-UniRule"/>
</dbReference>
<dbReference type="AlphaFoldDB" id="A0A9X4ALM7"/>
<dbReference type="InterPro" id="IPR037171">
    <property type="entry name" value="NagB/RpiA_transferase-like"/>
</dbReference>
<dbReference type="SUPFAM" id="SSF100950">
    <property type="entry name" value="NagB/RpiA/CoA transferase-like"/>
    <property type="match status" value="1"/>
</dbReference>
<protein>
    <recommendedName>
        <fullName evidence="1">Lactate utilization protein C</fullName>
    </recommendedName>
</protein>
<evidence type="ECO:0000313" key="3">
    <source>
        <dbReference type="EMBL" id="MDC3424406.1"/>
    </source>
</evidence>
<comment type="similarity">
    <text evidence="1">Belongs to the LutC/YkgG family.</text>
</comment>
<evidence type="ECO:0000313" key="4">
    <source>
        <dbReference type="Proteomes" id="UP001145050"/>
    </source>
</evidence>
<dbReference type="RefSeq" id="WP_272436211.1">
    <property type="nucleotide sequence ID" value="NZ_JAMQKB010000006.1"/>
</dbReference>
<keyword evidence="4" id="KW-1185">Reference proteome</keyword>
<proteinExistence type="inferred from homology"/>